<gene>
    <name evidence="8" type="ORF">SAMN05446927_6837</name>
</gene>
<dbReference type="PROSITE" id="PS50045">
    <property type="entry name" value="SIGMA54_INTERACT_4"/>
    <property type="match status" value="1"/>
</dbReference>
<dbReference type="PROSITE" id="PS00675">
    <property type="entry name" value="SIGMA54_INTERACT_1"/>
    <property type="match status" value="1"/>
</dbReference>
<feature type="domain" description="Sigma-54 factor interaction" evidence="7">
    <location>
        <begin position="210"/>
        <end position="439"/>
    </location>
</feature>
<keyword evidence="5" id="KW-0804">Transcription</keyword>
<dbReference type="PROSITE" id="PS00688">
    <property type="entry name" value="SIGMA54_INTERACT_3"/>
    <property type="match status" value="1"/>
</dbReference>
<dbReference type="Gene3D" id="1.10.8.60">
    <property type="match status" value="1"/>
</dbReference>
<dbReference type="InterPro" id="IPR058031">
    <property type="entry name" value="AAA_lid_NorR"/>
</dbReference>
<dbReference type="Proteomes" id="UP000219522">
    <property type="component" value="Unassembled WGS sequence"/>
</dbReference>
<dbReference type="InterPro" id="IPR025944">
    <property type="entry name" value="Sigma_54_int_dom_CS"/>
</dbReference>
<accession>A0A7Z7IE16</accession>
<dbReference type="InterPro" id="IPR025662">
    <property type="entry name" value="Sigma_54_int_dom_ATP-bd_1"/>
</dbReference>
<dbReference type="AlphaFoldDB" id="A0A7Z7IE16"/>
<dbReference type="GO" id="GO:0006355">
    <property type="term" value="P:regulation of DNA-templated transcription"/>
    <property type="evidence" value="ECO:0007669"/>
    <property type="project" value="InterPro"/>
</dbReference>
<dbReference type="Pfam" id="PF25601">
    <property type="entry name" value="AAA_lid_14"/>
    <property type="match status" value="1"/>
</dbReference>
<evidence type="ECO:0000256" key="2">
    <source>
        <dbReference type="ARBA" id="ARBA00022840"/>
    </source>
</evidence>
<dbReference type="GO" id="GO:0005524">
    <property type="term" value="F:ATP binding"/>
    <property type="evidence" value="ECO:0007669"/>
    <property type="project" value="UniProtKB-KW"/>
</dbReference>
<evidence type="ECO:0000256" key="1">
    <source>
        <dbReference type="ARBA" id="ARBA00022741"/>
    </source>
</evidence>
<dbReference type="SUPFAM" id="SSF52540">
    <property type="entry name" value="P-loop containing nucleoside triphosphate hydrolases"/>
    <property type="match status" value="1"/>
</dbReference>
<evidence type="ECO:0000313" key="8">
    <source>
        <dbReference type="EMBL" id="SOE88237.1"/>
    </source>
</evidence>
<name>A0A7Z7IE16_9BURK</name>
<dbReference type="Gene3D" id="1.10.10.60">
    <property type="entry name" value="Homeodomain-like"/>
    <property type="match status" value="1"/>
</dbReference>
<dbReference type="GO" id="GO:0003677">
    <property type="term" value="F:DNA binding"/>
    <property type="evidence" value="ECO:0007669"/>
    <property type="project" value="UniProtKB-KW"/>
</dbReference>
<evidence type="ECO:0000256" key="3">
    <source>
        <dbReference type="ARBA" id="ARBA00023015"/>
    </source>
</evidence>
<dbReference type="SMART" id="SM00065">
    <property type="entry name" value="GAF"/>
    <property type="match status" value="1"/>
</dbReference>
<comment type="caution">
    <text evidence="8">The sequence shown here is derived from an EMBL/GenBank/DDBJ whole genome shotgun (WGS) entry which is preliminary data.</text>
</comment>
<dbReference type="PANTHER" id="PTHR32071:SF35">
    <property type="entry name" value="ANAEROBIC NITRIC OXIDE REDUCTASE TRANSCRIPTION REGULATOR NORR"/>
    <property type="match status" value="1"/>
</dbReference>
<dbReference type="Pfam" id="PF01590">
    <property type="entry name" value="GAF"/>
    <property type="match status" value="1"/>
</dbReference>
<dbReference type="CDD" id="cd00009">
    <property type="entry name" value="AAA"/>
    <property type="match status" value="1"/>
</dbReference>
<dbReference type="SMART" id="SM00382">
    <property type="entry name" value="AAA"/>
    <property type="match status" value="1"/>
</dbReference>
<keyword evidence="2" id="KW-0067">ATP-binding</keyword>
<dbReference type="InterPro" id="IPR003593">
    <property type="entry name" value="AAA+_ATPase"/>
</dbReference>
<evidence type="ECO:0000256" key="4">
    <source>
        <dbReference type="ARBA" id="ARBA00023125"/>
    </source>
</evidence>
<dbReference type="Gene3D" id="3.40.50.300">
    <property type="entry name" value="P-loop containing nucleotide triphosphate hydrolases"/>
    <property type="match status" value="1"/>
</dbReference>
<keyword evidence="3" id="KW-0805">Transcription regulation</keyword>
<dbReference type="InterPro" id="IPR003018">
    <property type="entry name" value="GAF"/>
</dbReference>
<dbReference type="PROSITE" id="PS00676">
    <property type="entry name" value="SIGMA54_INTERACT_2"/>
    <property type="match status" value="1"/>
</dbReference>
<protein>
    <submittedName>
        <fullName evidence="8">Transcriptional regulator, NifA subfamily, Fis family</fullName>
    </submittedName>
</protein>
<keyword evidence="4" id="KW-0238">DNA-binding</keyword>
<proteinExistence type="predicted"/>
<dbReference type="Gene3D" id="3.30.450.40">
    <property type="match status" value="1"/>
</dbReference>
<dbReference type="InterPro" id="IPR027417">
    <property type="entry name" value="P-loop_NTPase"/>
</dbReference>
<evidence type="ECO:0000256" key="5">
    <source>
        <dbReference type="ARBA" id="ARBA00023163"/>
    </source>
</evidence>
<feature type="region of interest" description="Disordered" evidence="6">
    <location>
        <begin position="189"/>
        <end position="208"/>
    </location>
</feature>
<dbReference type="PANTHER" id="PTHR32071">
    <property type="entry name" value="TRANSCRIPTIONAL REGULATORY PROTEIN"/>
    <property type="match status" value="1"/>
</dbReference>
<feature type="compositionally biased region" description="Basic and acidic residues" evidence="6">
    <location>
        <begin position="189"/>
        <end position="198"/>
    </location>
</feature>
<dbReference type="InterPro" id="IPR009057">
    <property type="entry name" value="Homeodomain-like_sf"/>
</dbReference>
<evidence type="ECO:0000259" key="7">
    <source>
        <dbReference type="PROSITE" id="PS50045"/>
    </source>
</evidence>
<dbReference type="NCBIfam" id="NF003451">
    <property type="entry name" value="PRK05022.1"/>
    <property type="match status" value="1"/>
</dbReference>
<organism evidence="8 9">
    <name type="scientific">Caballeronia arationis</name>
    <dbReference type="NCBI Taxonomy" id="1777142"/>
    <lineage>
        <taxon>Bacteria</taxon>
        <taxon>Pseudomonadati</taxon>
        <taxon>Pseudomonadota</taxon>
        <taxon>Betaproteobacteria</taxon>
        <taxon>Burkholderiales</taxon>
        <taxon>Burkholderiaceae</taxon>
        <taxon>Caballeronia</taxon>
    </lineage>
</organism>
<keyword evidence="9" id="KW-1185">Reference proteome</keyword>
<dbReference type="FunFam" id="3.40.50.300:FF:000006">
    <property type="entry name" value="DNA-binding transcriptional regulator NtrC"/>
    <property type="match status" value="1"/>
</dbReference>
<evidence type="ECO:0000313" key="9">
    <source>
        <dbReference type="Proteomes" id="UP000219522"/>
    </source>
</evidence>
<sequence>MMVNRTLVNKTPFVVDSTAKDLLDALVPLMQDLSRDLSDTERYRRLLQSLRALFPSDATALLRLDGDTLVPLAIDGLTSDTLGRRFRVAEHPRFAQLLAQSGPTRFAADSDLPDPYDGLVKGVTGDLEVHDCLGCPLFIGGRPWGLLTLDSLDPARFDSVDTGSLEAFLSLAAATVSVVERIDSLARTSEEEHERAEAYRQASAPSHREMIGAGKQHKRLQDEIAIVAKSDLTVLVTGETGVGKELVASAIHALSPRAGKPLISVNCAALPDTLVESELFGHVRGAFSGASSDRRGKFELADGGTLFLDEVGELPLAVQAKLLRVLQNGQLQRIGSDNEHTVDVRLIAATNRDLAHEVREGRFRADFYHRLSVYPLVVPPLRERGRDVLLLAGYFLEENRWRLGLQSLRLATDAQTALLGYAWPGNVRELEHLVGRTALKALAAHPERPRILTLQAADFGLSDASEGLISAPPEGSAPKAGSPAQQDFRGAVTSFERTLLLDALARHDQTWAAAARELGMDRANLNRLAKRLGLK</sequence>
<dbReference type="SUPFAM" id="SSF55781">
    <property type="entry name" value="GAF domain-like"/>
    <property type="match status" value="1"/>
</dbReference>
<evidence type="ECO:0000256" key="6">
    <source>
        <dbReference type="SAM" id="MobiDB-lite"/>
    </source>
</evidence>
<dbReference type="InterPro" id="IPR029016">
    <property type="entry name" value="GAF-like_dom_sf"/>
</dbReference>
<dbReference type="InterPro" id="IPR025943">
    <property type="entry name" value="Sigma_54_int_dom_ATP-bd_2"/>
</dbReference>
<keyword evidence="1" id="KW-0547">Nucleotide-binding</keyword>
<dbReference type="SUPFAM" id="SSF46689">
    <property type="entry name" value="Homeodomain-like"/>
    <property type="match status" value="1"/>
</dbReference>
<dbReference type="EMBL" id="OCSU01000003">
    <property type="protein sequence ID" value="SOE88237.1"/>
    <property type="molecule type" value="Genomic_DNA"/>
</dbReference>
<dbReference type="InterPro" id="IPR002078">
    <property type="entry name" value="Sigma_54_int"/>
</dbReference>
<reference evidence="8 9" key="1">
    <citation type="submission" date="2017-09" db="EMBL/GenBank/DDBJ databases">
        <authorList>
            <person name="Varghese N."/>
            <person name="Submissions S."/>
        </authorList>
    </citation>
    <scope>NUCLEOTIDE SEQUENCE [LARGE SCALE GENOMIC DNA]</scope>
    <source>
        <strain evidence="8 9">OK806</strain>
    </source>
</reference>
<dbReference type="Pfam" id="PF00158">
    <property type="entry name" value="Sigma54_activat"/>
    <property type="match status" value="1"/>
</dbReference>